<reference evidence="4 5" key="1">
    <citation type="submission" date="2015-12" db="EMBL/GenBank/DDBJ databases">
        <title>Haloprofundus marisrubri gen. nov., sp. nov., an extremely halophilic archaeon isolated from the Discovery deep brine-seawater interface in the Red Sea.</title>
        <authorList>
            <person name="Zhang G."/>
            <person name="Stingl U."/>
            <person name="Rashid M."/>
        </authorList>
    </citation>
    <scope>NUCLEOTIDE SEQUENCE [LARGE SCALE GENOMIC DNA]</scope>
    <source>
        <strain evidence="4 5">SB9</strain>
    </source>
</reference>
<dbReference type="Pfam" id="PF19305">
    <property type="entry name" value="MmgE_PrpD_C"/>
    <property type="match status" value="1"/>
</dbReference>
<keyword evidence="5" id="KW-1185">Reference proteome</keyword>
<dbReference type="PANTHER" id="PTHR16943:SF8">
    <property type="entry name" value="2-METHYLCITRATE DEHYDRATASE"/>
    <property type="match status" value="1"/>
</dbReference>
<proteinExistence type="inferred from homology"/>
<evidence type="ECO:0000259" key="2">
    <source>
        <dbReference type="Pfam" id="PF03972"/>
    </source>
</evidence>
<dbReference type="PANTHER" id="PTHR16943">
    <property type="entry name" value="2-METHYLCITRATE DEHYDRATASE-RELATED"/>
    <property type="match status" value="1"/>
</dbReference>
<dbReference type="InterPro" id="IPR045336">
    <property type="entry name" value="MmgE_PrpD_N"/>
</dbReference>
<evidence type="ECO:0000313" key="5">
    <source>
        <dbReference type="Proteomes" id="UP000054387"/>
    </source>
</evidence>
<dbReference type="InterPro" id="IPR042183">
    <property type="entry name" value="MmgE/PrpD_sf_1"/>
</dbReference>
<dbReference type="STRING" id="1514971.AUR64_02620"/>
<dbReference type="Pfam" id="PF03972">
    <property type="entry name" value="MmgE_PrpD_N"/>
    <property type="match status" value="1"/>
</dbReference>
<dbReference type="GO" id="GO:0016829">
    <property type="term" value="F:lyase activity"/>
    <property type="evidence" value="ECO:0007669"/>
    <property type="project" value="InterPro"/>
</dbReference>
<dbReference type="InterPro" id="IPR045337">
    <property type="entry name" value="MmgE_PrpD_C"/>
</dbReference>
<dbReference type="Proteomes" id="UP000054387">
    <property type="component" value="Unassembled WGS sequence"/>
</dbReference>
<name>A0A0W1R339_9EURY</name>
<dbReference type="InterPro" id="IPR005656">
    <property type="entry name" value="MmgE_PrpD"/>
</dbReference>
<gene>
    <name evidence="4" type="ORF">AUR64_02620</name>
</gene>
<dbReference type="SUPFAM" id="SSF103378">
    <property type="entry name" value="2-methylcitrate dehydratase PrpD"/>
    <property type="match status" value="1"/>
</dbReference>
<dbReference type="Gene3D" id="1.10.4100.10">
    <property type="entry name" value="2-methylcitrate dehydratase PrpD"/>
    <property type="match status" value="1"/>
</dbReference>
<sequence length="446" mass="47220">MQQPSPERSLAAFATQLTYDDLPEESVETVTRAFVDTVAVTLAGSTEGAGRKATESSGIDPATADAATLLGVDADTPPDSVALRTGTAGHALDYDDLAWAMSGHPSVTLVPTLLALAEETGASGRDLLTAYVAGFEVECAVADPISPDHYEAGWHATATFGAFGAAAAAAKLLDLDEAETTAALNIAASMPSGLKRNFGSMTKPLHAGLCCRSGVTAARLAADGFTADVAAVSGDRGFWDLYGDTEPAEFDSPEYNMLEERGIHIKAYPCCYFTHTSIAAAQALAEDGVDPDDIEHVTVTASSGAGDALHHADPDTGLEAKFSMEYAVASGLVRDRVTLATFRDDAIDDPAVQSMRERVEFVVDEELPYDSHEATVRIDTGTETYERYQENPPGTHDDPLTDEELRAKFEECAGTVLSEGEVDHLYDVLSSLSEQENVVSAVVEQR</sequence>
<evidence type="ECO:0000313" key="4">
    <source>
        <dbReference type="EMBL" id="KTG07752.1"/>
    </source>
</evidence>
<feature type="domain" description="MmgE/PrpD N-terminal" evidence="2">
    <location>
        <begin position="9"/>
        <end position="250"/>
    </location>
</feature>
<dbReference type="InterPro" id="IPR042188">
    <property type="entry name" value="MmgE/PrpD_sf_2"/>
</dbReference>
<dbReference type="EMBL" id="LOPU01000040">
    <property type="protein sequence ID" value="KTG07752.1"/>
    <property type="molecule type" value="Genomic_DNA"/>
</dbReference>
<dbReference type="AlphaFoldDB" id="A0A0W1R339"/>
<protein>
    <recommendedName>
        <fullName evidence="6">2-methylcitrate dehydratase</fullName>
    </recommendedName>
</protein>
<dbReference type="OrthoDB" id="304675at2157"/>
<dbReference type="Gene3D" id="3.30.1330.120">
    <property type="entry name" value="2-methylcitrate dehydratase PrpD"/>
    <property type="match status" value="1"/>
</dbReference>
<dbReference type="RefSeq" id="WP_058583583.1">
    <property type="nucleotide sequence ID" value="NZ_LOPU01000040.1"/>
</dbReference>
<dbReference type="InterPro" id="IPR036148">
    <property type="entry name" value="MmgE/PrpD_sf"/>
</dbReference>
<accession>A0A0W1R339</accession>
<comment type="caution">
    <text evidence="4">The sequence shown here is derived from an EMBL/GenBank/DDBJ whole genome shotgun (WGS) entry which is preliminary data.</text>
</comment>
<feature type="domain" description="MmgE/PrpD C-terminal" evidence="3">
    <location>
        <begin position="268"/>
        <end position="423"/>
    </location>
</feature>
<organism evidence="4 5">
    <name type="scientific">Haloprofundus marisrubri</name>
    <dbReference type="NCBI Taxonomy" id="1514971"/>
    <lineage>
        <taxon>Archaea</taxon>
        <taxon>Methanobacteriati</taxon>
        <taxon>Methanobacteriota</taxon>
        <taxon>Stenosarchaea group</taxon>
        <taxon>Halobacteria</taxon>
        <taxon>Halobacteriales</taxon>
        <taxon>Haloferacaceae</taxon>
        <taxon>Haloprofundus</taxon>
    </lineage>
</organism>
<evidence type="ECO:0000256" key="1">
    <source>
        <dbReference type="ARBA" id="ARBA00006174"/>
    </source>
</evidence>
<evidence type="ECO:0008006" key="6">
    <source>
        <dbReference type="Google" id="ProtNLM"/>
    </source>
</evidence>
<comment type="similarity">
    <text evidence="1">Belongs to the PrpD family.</text>
</comment>
<evidence type="ECO:0000259" key="3">
    <source>
        <dbReference type="Pfam" id="PF19305"/>
    </source>
</evidence>